<evidence type="ECO:0000313" key="2">
    <source>
        <dbReference type="Proteomes" id="UP000247523"/>
    </source>
</evidence>
<organism evidence="1 2">
    <name type="scientific">Lachnotalea glycerini</name>
    <dbReference type="NCBI Taxonomy" id="1763509"/>
    <lineage>
        <taxon>Bacteria</taxon>
        <taxon>Bacillati</taxon>
        <taxon>Bacillota</taxon>
        <taxon>Clostridia</taxon>
        <taxon>Lachnospirales</taxon>
        <taxon>Lachnospiraceae</taxon>
        <taxon>Lachnotalea</taxon>
    </lineage>
</organism>
<proteinExistence type="predicted"/>
<gene>
    <name evidence="1" type="ORF">C8E03_104158</name>
</gene>
<dbReference type="RefSeq" id="WP_170122972.1">
    <property type="nucleotide sequence ID" value="NZ_NOKA02000076.1"/>
</dbReference>
<sequence>MAITKIMNVGAGKKGKITNHLKHALDYIMNETKTESGVLVGGWNCVPKFVLNRW</sequence>
<dbReference type="Proteomes" id="UP000247523">
    <property type="component" value="Unassembled WGS sequence"/>
</dbReference>
<comment type="caution">
    <text evidence="1">The sequence shown here is derived from an EMBL/GenBank/DDBJ whole genome shotgun (WGS) entry which is preliminary data.</text>
</comment>
<dbReference type="EMBL" id="QICS01000004">
    <property type="protein sequence ID" value="PXV91150.1"/>
    <property type="molecule type" value="Genomic_DNA"/>
</dbReference>
<name>A0A318ET03_9FIRM</name>
<reference evidence="1 2" key="1">
    <citation type="submission" date="2018-05" db="EMBL/GenBank/DDBJ databases">
        <title>Genomic Encyclopedia of Type Strains, Phase IV (KMG-IV): sequencing the most valuable type-strain genomes for metagenomic binning, comparative biology and taxonomic classification.</title>
        <authorList>
            <person name="Goeker M."/>
        </authorList>
    </citation>
    <scope>NUCLEOTIDE SEQUENCE [LARGE SCALE GENOMIC DNA]</scope>
    <source>
        <strain evidence="1 2">DSM 28816</strain>
    </source>
</reference>
<protein>
    <submittedName>
        <fullName evidence="1">Uncharacterized protein</fullName>
    </submittedName>
</protein>
<dbReference type="AlphaFoldDB" id="A0A318ET03"/>
<accession>A0A318ET03</accession>
<evidence type="ECO:0000313" key="1">
    <source>
        <dbReference type="EMBL" id="PXV91150.1"/>
    </source>
</evidence>